<protein>
    <recommendedName>
        <fullName evidence="3">GDYXXLXY domain-containing protein</fullName>
    </recommendedName>
</protein>
<accession>A0A139SXW1</accession>
<sequence>MTRRHLNAVLLLALLLVIGVAWWSVAGMERTLRDGRPVLVELAPVDPRSLMQGDYMALSFAIDDRLPLGAAGRLPSYAYVNLDEENRASFASVGNTLPAPAGQIALKTRLRDRRISIGPNAFFFQEGQGAVYARARWGELRVDDSGRALLAALRDENLQLLGEQRR</sequence>
<dbReference type="Pfam" id="PF14345">
    <property type="entry name" value="GDYXXLXY"/>
    <property type="match status" value="1"/>
</dbReference>
<dbReference type="EMBL" id="LSZO01000018">
    <property type="protein sequence ID" value="KXU39314.1"/>
    <property type="molecule type" value="Genomic_DNA"/>
</dbReference>
<keyword evidence="2" id="KW-1185">Reference proteome</keyword>
<comment type="caution">
    <text evidence="1">The sequence shown here is derived from an EMBL/GenBank/DDBJ whole genome shotgun (WGS) entry which is preliminary data.</text>
</comment>
<dbReference type="Proteomes" id="UP000072660">
    <property type="component" value="Unassembled WGS sequence"/>
</dbReference>
<reference evidence="1 2" key="1">
    <citation type="submission" date="2016-02" db="EMBL/GenBank/DDBJ databases">
        <authorList>
            <person name="Wen L."/>
            <person name="He K."/>
            <person name="Yang H."/>
        </authorList>
    </citation>
    <scope>NUCLEOTIDE SEQUENCE [LARGE SCALE GENOMIC DNA]</scope>
    <source>
        <strain evidence="1 2">CV58</strain>
    </source>
</reference>
<evidence type="ECO:0000313" key="1">
    <source>
        <dbReference type="EMBL" id="KXU39314.1"/>
    </source>
</evidence>
<organism evidence="1 2">
    <name type="scientific">Ventosimonas gracilis</name>
    <dbReference type="NCBI Taxonomy" id="1680762"/>
    <lineage>
        <taxon>Bacteria</taxon>
        <taxon>Pseudomonadati</taxon>
        <taxon>Pseudomonadota</taxon>
        <taxon>Gammaproteobacteria</taxon>
        <taxon>Pseudomonadales</taxon>
        <taxon>Ventosimonadaceae</taxon>
        <taxon>Ventosimonas</taxon>
    </lineage>
</organism>
<dbReference type="OrthoDB" id="4868247at2"/>
<dbReference type="AlphaFoldDB" id="A0A139SXW1"/>
<evidence type="ECO:0008006" key="3">
    <source>
        <dbReference type="Google" id="ProtNLM"/>
    </source>
</evidence>
<gene>
    <name evidence="1" type="ORF">AXE65_09250</name>
</gene>
<dbReference type="InterPro" id="IPR025833">
    <property type="entry name" value="GDYXXLXY"/>
</dbReference>
<evidence type="ECO:0000313" key="2">
    <source>
        <dbReference type="Proteomes" id="UP000072660"/>
    </source>
</evidence>
<name>A0A139SXW1_9GAMM</name>
<proteinExistence type="predicted"/>